<gene>
    <name evidence="3" type="ORF">KSW38_03645</name>
</gene>
<comment type="caution">
    <text evidence="3">The sequence shown here is derived from an EMBL/GenBank/DDBJ whole genome shotgun (WGS) entry which is preliminary data.</text>
</comment>
<dbReference type="Pfam" id="PF21320">
    <property type="entry name" value="WHD_Rv2258c"/>
    <property type="match status" value="1"/>
</dbReference>
<accession>A0ABS6I0X7</accession>
<sequence length="353" mass="37875">MPGMSLEEARQEATGRLIDILNSSSIGLLIAVGHQTGLFETLASLPPATSQLIADAAGAHERYVREWLGGMTTAGFVHFEPSDSTYYLRPEFVPVLCGTGTENLARTLQYLPLMGEVAPKIVKAFRDGGGTNYGDYPQFHHIMASESAAVNDASLLDSILPLTGCEGALQAGIAVADIGCGEGHAVNLLASTFHHSTFTGYDFSDEALTVARAEAAASKLPNVQFTLRDVTRLEAEGQYHLVTAFDAIHDQAHPAQVLRNIYKALKPGGTFLMVDINASSNLEKNADLPWASFLYTISTFHCMAVSLGQGGEGLGTVWGKELAAAMIREAGFSSVEVKELEEDPFNVYYVANR</sequence>
<dbReference type="PANTHER" id="PTHR45128:SF1">
    <property type="entry name" value="S-ADENOSYLMETHIONINE-DEPENDENT METHYLTRANSFERASE RV2258C"/>
    <property type="match status" value="1"/>
</dbReference>
<dbReference type="CDD" id="cd02440">
    <property type="entry name" value="AdoMet_MTases"/>
    <property type="match status" value="1"/>
</dbReference>
<keyword evidence="3" id="KW-0489">Methyltransferase</keyword>
<dbReference type="Pfam" id="PF13847">
    <property type="entry name" value="Methyltransf_31"/>
    <property type="match status" value="1"/>
</dbReference>
<dbReference type="PANTHER" id="PTHR45128">
    <property type="entry name" value="METHYLTRANSFERASE TYPE 11"/>
    <property type="match status" value="1"/>
</dbReference>
<evidence type="ECO:0000313" key="4">
    <source>
        <dbReference type="Proteomes" id="UP000824166"/>
    </source>
</evidence>
<dbReference type="Proteomes" id="UP000824166">
    <property type="component" value="Unassembled WGS sequence"/>
</dbReference>
<feature type="domain" description="Methyltransferase" evidence="1">
    <location>
        <begin position="171"/>
        <end position="284"/>
    </location>
</feature>
<proteinExistence type="predicted"/>
<dbReference type="InterPro" id="IPR048711">
    <property type="entry name" value="WHD_Rv2258c"/>
</dbReference>
<dbReference type="EMBL" id="JAHOPC010000002">
    <property type="protein sequence ID" value="MBU8865385.1"/>
    <property type="molecule type" value="Genomic_DNA"/>
</dbReference>
<evidence type="ECO:0000259" key="2">
    <source>
        <dbReference type="Pfam" id="PF21320"/>
    </source>
</evidence>
<name>A0ABS6I0X7_9MICC</name>
<dbReference type="InterPro" id="IPR053173">
    <property type="entry name" value="SAM-binding_MTase"/>
</dbReference>
<dbReference type="GO" id="GO:0008168">
    <property type="term" value="F:methyltransferase activity"/>
    <property type="evidence" value="ECO:0007669"/>
    <property type="project" value="UniProtKB-KW"/>
</dbReference>
<keyword evidence="3" id="KW-0808">Transferase</keyword>
<organism evidence="3 4">
    <name type="scientific">Paenarthrobacter aromaticivorans</name>
    <dbReference type="NCBI Taxonomy" id="2849150"/>
    <lineage>
        <taxon>Bacteria</taxon>
        <taxon>Bacillati</taxon>
        <taxon>Actinomycetota</taxon>
        <taxon>Actinomycetes</taxon>
        <taxon>Micrococcales</taxon>
        <taxon>Micrococcaceae</taxon>
        <taxon>Paenarthrobacter</taxon>
    </lineage>
</organism>
<evidence type="ECO:0000313" key="3">
    <source>
        <dbReference type="EMBL" id="MBU8865385.1"/>
    </source>
</evidence>
<reference evidence="3 4" key="1">
    <citation type="submission" date="2021-06" db="EMBL/GenBank/DDBJ databases">
        <authorList>
            <person name="Jeong J.W."/>
        </authorList>
    </citation>
    <scope>NUCLEOTIDE SEQUENCE [LARGE SCALE GENOMIC DNA]</scope>
    <source>
        <strain evidence="3 4">MMS21-TAE1-1</strain>
    </source>
</reference>
<evidence type="ECO:0000259" key="1">
    <source>
        <dbReference type="Pfam" id="PF13847"/>
    </source>
</evidence>
<dbReference type="GO" id="GO:0032259">
    <property type="term" value="P:methylation"/>
    <property type="evidence" value="ECO:0007669"/>
    <property type="project" value="UniProtKB-KW"/>
</dbReference>
<feature type="domain" description="S-adenosylmethionine-dependent methyltransferase Rv2258c-like winged HTH" evidence="2">
    <location>
        <begin position="25"/>
        <end position="92"/>
    </location>
</feature>
<protein>
    <submittedName>
        <fullName evidence="3">Class I SAM-dependent methyltransferase</fullName>
    </submittedName>
</protein>
<dbReference type="InterPro" id="IPR025714">
    <property type="entry name" value="Methyltranfer_dom"/>
</dbReference>
<keyword evidence="4" id="KW-1185">Reference proteome</keyword>